<proteinExistence type="predicted"/>
<evidence type="ECO:0000256" key="1">
    <source>
        <dbReference type="SAM" id="MobiDB-lite"/>
    </source>
</evidence>
<name>A0A1I7YDN5_9BILA</name>
<feature type="compositionally biased region" description="Low complexity" evidence="1">
    <location>
        <begin position="226"/>
        <end position="245"/>
    </location>
</feature>
<reference evidence="4" key="1">
    <citation type="submission" date="2016-11" db="UniProtKB">
        <authorList>
            <consortium name="WormBaseParasite"/>
        </authorList>
    </citation>
    <scope>IDENTIFICATION</scope>
</reference>
<evidence type="ECO:0000313" key="4">
    <source>
        <dbReference type="WBParaSite" id="L893_g15266.t1"/>
    </source>
</evidence>
<dbReference type="Proteomes" id="UP000095287">
    <property type="component" value="Unplaced"/>
</dbReference>
<organism evidence="3 4">
    <name type="scientific">Steinernema glaseri</name>
    <dbReference type="NCBI Taxonomy" id="37863"/>
    <lineage>
        <taxon>Eukaryota</taxon>
        <taxon>Metazoa</taxon>
        <taxon>Ecdysozoa</taxon>
        <taxon>Nematoda</taxon>
        <taxon>Chromadorea</taxon>
        <taxon>Rhabditida</taxon>
        <taxon>Tylenchina</taxon>
        <taxon>Panagrolaimomorpha</taxon>
        <taxon>Strongyloidoidea</taxon>
        <taxon>Steinernematidae</taxon>
        <taxon>Steinernema</taxon>
    </lineage>
</organism>
<evidence type="ECO:0000256" key="2">
    <source>
        <dbReference type="SAM" id="SignalP"/>
    </source>
</evidence>
<feature type="region of interest" description="Disordered" evidence="1">
    <location>
        <begin position="564"/>
        <end position="649"/>
    </location>
</feature>
<feature type="compositionally biased region" description="Pro residues" evidence="1">
    <location>
        <begin position="246"/>
        <end position="291"/>
    </location>
</feature>
<feature type="compositionally biased region" description="Low complexity" evidence="1">
    <location>
        <begin position="292"/>
        <end position="301"/>
    </location>
</feature>
<feature type="signal peptide" evidence="2">
    <location>
        <begin position="1"/>
        <end position="28"/>
    </location>
</feature>
<dbReference type="WBParaSite" id="L893_g15266.t1">
    <property type="protein sequence ID" value="L893_g15266.t1"/>
    <property type="gene ID" value="L893_g15266"/>
</dbReference>
<feature type="compositionally biased region" description="Pro residues" evidence="1">
    <location>
        <begin position="209"/>
        <end position="225"/>
    </location>
</feature>
<feature type="compositionally biased region" description="Pro residues" evidence="1">
    <location>
        <begin position="312"/>
        <end position="356"/>
    </location>
</feature>
<feature type="compositionally biased region" description="Polar residues" evidence="1">
    <location>
        <begin position="566"/>
        <end position="603"/>
    </location>
</feature>
<feature type="compositionally biased region" description="Low complexity" evidence="1">
    <location>
        <begin position="114"/>
        <end position="129"/>
    </location>
</feature>
<dbReference type="AlphaFoldDB" id="A0A1I7YDN5"/>
<feature type="region of interest" description="Disordered" evidence="1">
    <location>
        <begin position="153"/>
        <end position="378"/>
    </location>
</feature>
<dbReference type="PROSITE" id="PS51257">
    <property type="entry name" value="PROKAR_LIPOPROTEIN"/>
    <property type="match status" value="1"/>
</dbReference>
<feature type="compositionally biased region" description="Pro residues" evidence="1">
    <location>
        <begin position="176"/>
        <end position="190"/>
    </location>
</feature>
<keyword evidence="3" id="KW-1185">Reference proteome</keyword>
<feature type="region of interest" description="Disordered" evidence="1">
    <location>
        <begin position="110"/>
        <end position="141"/>
    </location>
</feature>
<accession>A0A1I7YDN5</accession>
<protein>
    <submittedName>
        <fullName evidence="4">Apple domain-containing protein</fullName>
    </submittedName>
</protein>
<feature type="compositionally biased region" description="Low complexity" evidence="1">
    <location>
        <begin position="616"/>
        <end position="632"/>
    </location>
</feature>
<keyword evidence="2" id="KW-0732">Signal</keyword>
<feature type="chain" id="PRO_5009312120" evidence="2">
    <location>
        <begin position="29"/>
        <end position="667"/>
    </location>
</feature>
<sequence>MGTRRLLFIACSLFVLACSAEEAQPVKALPPPATVNAIEVEGDLKKFFKIGAARDGIQKAILDEVLPAGDHNNFIDDEIEDPGAYDEDITDPNHEISLFIPRLYRNETAEEKAATATTKTTTTTTTTPRPTQPPHTAPTLPGIIENLVTDIPDISPHIQPQRPQQPIPQPRVQQPLPQPQFPAPQQPQPQFPVQRPAPFVPQQPHQFVQPPPVAPQPLPPRPVQQPFPQQNQLPPQTFPRQQIPQQPFPQQPFPQQPLPQQPRPQQPFPQQPFPQQPLPQQPRPQQPPPQQPHFTQPTIPQAPQSSEHFTAPPQPAPTAPVAPPVRPPQPAPVQQPPPPQVAPRPQPRPRPQPTTPPRNLQPFQPRPQVPRPHDPTGLRTGVCRQSIFYITAPVTPVDTHLTFTHFAAVVSVDQCARTCHEFNCAIAHYDPLTGHCQFNPSTAFSIREGQCPRWPANHYKNNYVSNQAIRIFCIVCQRGRRNRNRNAGRSFLSHRDVHGFVRRPKNKAFQPTVIGHAASTRFNVHGVILRQPQSTAIGLGPFTQRENSFLVRKSNETEQQHLVELTEQSSTGSTDEVDASSVTEDFSPETTAVPEESTTASESVTDEATESSTILSTVEEVATTEEAASTTEEVAETEATTRRPRRKLHRASGIVTHIRRINKLEHH</sequence>
<evidence type="ECO:0000313" key="3">
    <source>
        <dbReference type="Proteomes" id="UP000095287"/>
    </source>
</evidence>
<feature type="compositionally biased region" description="Low complexity" evidence="1">
    <location>
        <begin position="191"/>
        <end position="208"/>
    </location>
</feature>